<organism evidence="1 2">
    <name type="scientific">Streptococcus oriscaviae</name>
    <dbReference type="NCBI Taxonomy" id="2781599"/>
    <lineage>
        <taxon>Bacteria</taxon>
        <taxon>Bacillati</taxon>
        <taxon>Bacillota</taxon>
        <taxon>Bacilli</taxon>
        <taxon>Lactobacillales</taxon>
        <taxon>Streptococcaceae</taxon>
        <taxon>Streptococcus</taxon>
    </lineage>
</organism>
<dbReference type="Proteomes" id="UP000677616">
    <property type="component" value="Chromosome"/>
</dbReference>
<evidence type="ECO:0000313" key="2">
    <source>
        <dbReference type="Proteomes" id="UP000677616"/>
    </source>
</evidence>
<name>A0ABX7YNY0_9STRE</name>
<accession>A0ABX7YNY0</accession>
<proteinExistence type="predicted"/>
<keyword evidence="2" id="KW-1185">Reference proteome</keyword>
<sequence>MDKEHLTQLLGQLSQILAAKETLLGSELTVQLQERIAAAQSAMTNKDGLALGTSLANLVQAISAACLPGRNLTFTDQERPVWEALKDLTRKERDDSLRGLHLF</sequence>
<dbReference type="EMBL" id="CP073084">
    <property type="protein sequence ID" value="QUE55049.1"/>
    <property type="molecule type" value="Genomic_DNA"/>
</dbReference>
<gene>
    <name evidence="1" type="ORF">INT76_03985</name>
</gene>
<evidence type="ECO:0000313" key="1">
    <source>
        <dbReference type="EMBL" id="QUE55049.1"/>
    </source>
</evidence>
<reference evidence="1 2" key="1">
    <citation type="submission" date="2021-04" db="EMBL/GenBank/DDBJ databases">
        <title>Complete genome sequence of a novel Streptococcus species.</title>
        <authorList>
            <person name="Teng J.L.L."/>
        </authorList>
    </citation>
    <scope>NUCLEOTIDE SEQUENCE [LARGE SCALE GENOMIC DNA]</scope>
    <source>
        <strain evidence="1 2">HKU75</strain>
    </source>
</reference>
<dbReference type="RefSeq" id="WP_212572439.1">
    <property type="nucleotide sequence ID" value="NZ_CP073084.1"/>
</dbReference>
<protein>
    <submittedName>
        <fullName evidence="1">Uncharacterized protein</fullName>
    </submittedName>
</protein>